<feature type="region of interest" description="Disordered" evidence="1">
    <location>
        <begin position="32"/>
        <end position="53"/>
    </location>
</feature>
<feature type="compositionally biased region" description="Acidic residues" evidence="1">
    <location>
        <begin position="43"/>
        <end position="52"/>
    </location>
</feature>
<protein>
    <submittedName>
        <fullName evidence="3">Uncharacterized protein</fullName>
    </submittedName>
</protein>
<proteinExistence type="predicted"/>
<sequence length="75" mass="8600">MELGELVWAEVLTVAVAWLTVVCLLLARVPKPPSILDSPLDMDQPDESESGYEDFRRSLRSTGVRFRGWKWARRP</sequence>
<dbReference type="AlphaFoldDB" id="A0A558GVR2"/>
<evidence type="ECO:0000256" key="2">
    <source>
        <dbReference type="SAM" id="Phobius"/>
    </source>
</evidence>
<comment type="caution">
    <text evidence="3">The sequence shown here is derived from an EMBL/GenBank/DDBJ whole genome shotgun (WGS) entry which is preliminary data.</text>
</comment>
<evidence type="ECO:0000313" key="3">
    <source>
        <dbReference type="EMBL" id="TVU60963.1"/>
    </source>
</evidence>
<gene>
    <name evidence="3" type="ORF">FQP90_15560</name>
</gene>
<feature type="transmembrane region" description="Helical" evidence="2">
    <location>
        <begin position="6"/>
        <end position="27"/>
    </location>
</feature>
<reference evidence="3 4" key="1">
    <citation type="submission" date="2019-07" db="EMBL/GenBank/DDBJ databases">
        <title>Diversity of Bacteria from Kongsfjorden, Arctic.</title>
        <authorList>
            <person name="Yu Y."/>
        </authorList>
    </citation>
    <scope>NUCLEOTIDE SEQUENCE [LARGE SCALE GENOMIC DNA]</scope>
    <source>
        <strain evidence="3 4">SM1928</strain>
    </source>
</reference>
<accession>A0A558GVR2</accession>
<dbReference type="Proteomes" id="UP000316500">
    <property type="component" value="Unassembled WGS sequence"/>
</dbReference>
<evidence type="ECO:0000256" key="1">
    <source>
        <dbReference type="SAM" id="MobiDB-lite"/>
    </source>
</evidence>
<name>A0A558GVR2_PAENT</name>
<keyword evidence="2" id="KW-0472">Membrane</keyword>
<keyword evidence="2" id="KW-1133">Transmembrane helix</keyword>
<evidence type="ECO:0000313" key="4">
    <source>
        <dbReference type="Proteomes" id="UP000316500"/>
    </source>
</evidence>
<dbReference type="RefSeq" id="WP_144651981.1">
    <property type="nucleotide sequence ID" value="NZ_VNFK01000012.1"/>
</dbReference>
<organism evidence="3 4">
    <name type="scientific">Paenarthrobacter nitroguajacolicus</name>
    <name type="common">Arthrobacter nitroguajacolicus</name>
    <dbReference type="NCBI Taxonomy" id="211146"/>
    <lineage>
        <taxon>Bacteria</taxon>
        <taxon>Bacillati</taxon>
        <taxon>Actinomycetota</taxon>
        <taxon>Actinomycetes</taxon>
        <taxon>Micrococcales</taxon>
        <taxon>Micrococcaceae</taxon>
        <taxon>Paenarthrobacter</taxon>
    </lineage>
</organism>
<dbReference type="EMBL" id="VNFK01000012">
    <property type="protein sequence ID" value="TVU60963.1"/>
    <property type="molecule type" value="Genomic_DNA"/>
</dbReference>
<keyword evidence="2" id="KW-0812">Transmembrane</keyword>